<sequence>MIRAFFLSLAQLGDRRIIGVFLKSLALTLVLLAALGVGAWYALTWAVAYWGFGSGAQGIAGVAAVILALVTAGVLFRGVAVLVIGLFADEVVQAVEAKHYPQALTTARAVPLARSIGMGLGSVARFAGINLLLVPVYLLLLVTGIGPAILFFIVNGWLLGRDLGDMVAVRHMGMAELKGWRGATALSRFVLGLIGTGLFVVPFVNLAAPVIVAAMATHWFHQGRRK</sequence>
<protein>
    <submittedName>
        <fullName evidence="6">EI24 domain-containing protein</fullName>
    </submittedName>
</protein>
<feature type="transmembrane region" description="Helical" evidence="5">
    <location>
        <begin position="20"/>
        <end position="43"/>
    </location>
</feature>
<keyword evidence="2 5" id="KW-0812">Transmembrane</keyword>
<keyword evidence="7" id="KW-1185">Reference proteome</keyword>
<feature type="transmembrane region" description="Helical" evidence="5">
    <location>
        <begin position="131"/>
        <end position="154"/>
    </location>
</feature>
<evidence type="ECO:0000256" key="2">
    <source>
        <dbReference type="ARBA" id="ARBA00022692"/>
    </source>
</evidence>
<comment type="subcellular location">
    <subcellularLocation>
        <location evidence="1">Membrane</location>
        <topology evidence="1">Multi-pass membrane protein</topology>
    </subcellularLocation>
</comment>
<reference evidence="7" key="1">
    <citation type="journal article" date="2019" name="Int. J. Syst. Evol. Microbiol.">
        <title>The Global Catalogue of Microorganisms (GCM) 10K type strain sequencing project: providing services to taxonomists for standard genome sequencing and annotation.</title>
        <authorList>
            <consortium name="The Broad Institute Genomics Platform"/>
            <consortium name="The Broad Institute Genome Sequencing Center for Infectious Disease"/>
            <person name="Wu L."/>
            <person name="Ma J."/>
        </authorList>
    </citation>
    <scope>NUCLEOTIDE SEQUENCE [LARGE SCALE GENOMIC DNA]</scope>
    <source>
        <strain evidence="7">KCTC 42739</strain>
    </source>
</reference>
<feature type="transmembrane region" description="Helical" evidence="5">
    <location>
        <begin position="189"/>
        <end position="216"/>
    </location>
</feature>
<gene>
    <name evidence="6" type="ORF">ACFONA_05690</name>
</gene>
<evidence type="ECO:0000256" key="3">
    <source>
        <dbReference type="ARBA" id="ARBA00022989"/>
    </source>
</evidence>
<evidence type="ECO:0000313" key="6">
    <source>
        <dbReference type="EMBL" id="MFC3579652.1"/>
    </source>
</evidence>
<evidence type="ECO:0000256" key="5">
    <source>
        <dbReference type="SAM" id="Phobius"/>
    </source>
</evidence>
<name>A0ABV7STQ6_9SPHN</name>
<dbReference type="EMBL" id="JBHRXP010000002">
    <property type="protein sequence ID" value="MFC3579652.1"/>
    <property type="molecule type" value="Genomic_DNA"/>
</dbReference>
<dbReference type="RefSeq" id="WP_261293450.1">
    <property type="nucleotide sequence ID" value="NZ_JANQBK010000003.1"/>
</dbReference>
<proteinExistence type="predicted"/>
<accession>A0ABV7STQ6</accession>
<organism evidence="6 7">
    <name type="scientific">Sphingomonas hylomeconis</name>
    <dbReference type="NCBI Taxonomy" id="1395958"/>
    <lineage>
        <taxon>Bacteria</taxon>
        <taxon>Pseudomonadati</taxon>
        <taxon>Pseudomonadota</taxon>
        <taxon>Alphaproteobacteria</taxon>
        <taxon>Sphingomonadales</taxon>
        <taxon>Sphingomonadaceae</taxon>
        <taxon>Sphingomonas</taxon>
    </lineage>
</organism>
<keyword evidence="4 5" id="KW-0472">Membrane</keyword>
<feature type="transmembrane region" description="Helical" evidence="5">
    <location>
        <begin position="63"/>
        <end position="88"/>
    </location>
</feature>
<evidence type="ECO:0000256" key="4">
    <source>
        <dbReference type="ARBA" id="ARBA00023136"/>
    </source>
</evidence>
<keyword evidence="3 5" id="KW-1133">Transmembrane helix</keyword>
<evidence type="ECO:0000313" key="7">
    <source>
        <dbReference type="Proteomes" id="UP001595713"/>
    </source>
</evidence>
<evidence type="ECO:0000256" key="1">
    <source>
        <dbReference type="ARBA" id="ARBA00004141"/>
    </source>
</evidence>
<dbReference type="InterPro" id="IPR059112">
    <property type="entry name" value="CysZ/EI24"/>
</dbReference>
<comment type="caution">
    <text evidence="6">The sequence shown here is derived from an EMBL/GenBank/DDBJ whole genome shotgun (WGS) entry which is preliminary data.</text>
</comment>
<dbReference type="Pfam" id="PF07264">
    <property type="entry name" value="EI24"/>
    <property type="match status" value="1"/>
</dbReference>
<dbReference type="Proteomes" id="UP001595713">
    <property type="component" value="Unassembled WGS sequence"/>
</dbReference>